<dbReference type="FunFam" id="3.10.120.10:FF:000001">
    <property type="entry name" value="Cytochrome b5 reductase 4"/>
    <property type="match status" value="1"/>
</dbReference>
<organism evidence="7 8">
    <name type="scientific">Knufia fluminis</name>
    <dbReference type="NCBI Taxonomy" id="191047"/>
    <lineage>
        <taxon>Eukaryota</taxon>
        <taxon>Fungi</taxon>
        <taxon>Dikarya</taxon>
        <taxon>Ascomycota</taxon>
        <taxon>Pezizomycotina</taxon>
        <taxon>Eurotiomycetes</taxon>
        <taxon>Chaetothyriomycetidae</taxon>
        <taxon>Chaetothyriales</taxon>
        <taxon>Trichomeriaceae</taxon>
        <taxon>Knufia</taxon>
    </lineage>
</organism>
<evidence type="ECO:0000313" key="8">
    <source>
        <dbReference type="Proteomes" id="UP001316803"/>
    </source>
</evidence>
<keyword evidence="8" id="KW-1185">Reference proteome</keyword>
<keyword evidence="2 4" id="KW-0479">Metal-binding</keyword>
<feature type="compositionally biased region" description="Basic and acidic residues" evidence="5">
    <location>
        <begin position="74"/>
        <end position="89"/>
    </location>
</feature>
<dbReference type="GO" id="GO:0004128">
    <property type="term" value="F:cytochrome-b5 reductase activity, acting on NAD(P)H"/>
    <property type="evidence" value="ECO:0007669"/>
    <property type="project" value="TreeGrafter"/>
</dbReference>
<feature type="compositionally biased region" description="Polar residues" evidence="5">
    <location>
        <begin position="214"/>
        <end position="235"/>
    </location>
</feature>
<keyword evidence="1 4" id="KW-0349">Heme</keyword>
<gene>
    <name evidence="7" type="ORF">OHC33_006697</name>
</gene>
<feature type="compositionally biased region" description="Low complexity" evidence="5">
    <location>
        <begin position="156"/>
        <end position="170"/>
    </location>
</feature>
<dbReference type="InterPro" id="IPR051872">
    <property type="entry name" value="Cytochrome_b5/Flavoprotein_Rdt"/>
</dbReference>
<evidence type="ECO:0000256" key="4">
    <source>
        <dbReference type="RuleBase" id="RU362121"/>
    </source>
</evidence>
<comment type="caution">
    <text evidence="7">The sequence shown here is derived from an EMBL/GenBank/DDBJ whole genome shotgun (WGS) entry which is preliminary data.</text>
</comment>
<feature type="region of interest" description="Disordered" evidence="5">
    <location>
        <begin position="33"/>
        <end position="284"/>
    </location>
</feature>
<dbReference type="SUPFAM" id="SSF55856">
    <property type="entry name" value="Cytochrome b5-like heme/steroid binding domain"/>
    <property type="match status" value="1"/>
</dbReference>
<dbReference type="SMART" id="SM01117">
    <property type="entry name" value="Cyt-b5"/>
    <property type="match status" value="1"/>
</dbReference>
<reference evidence="7 8" key="1">
    <citation type="submission" date="2022-12" db="EMBL/GenBank/DDBJ databases">
        <title>Genomic features and morphological characterization of a novel Knufia sp. strain isolated from spacecraft assembly facility.</title>
        <authorList>
            <person name="Teixeira M."/>
            <person name="Chander A.M."/>
            <person name="Stajich J.E."/>
            <person name="Venkateswaran K."/>
        </authorList>
    </citation>
    <scope>NUCLEOTIDE SEQUENCE [LARGE SCALE GENOMIC DNA]</scope>
    <source>
        <strain evidence="7 8">FJI-L2-BK-P2</strain>
    </source>
</reference>
<dbReference type="PANTHER" id="PTHR46237">
    <property type="entry name" value="CYTOCHROME B5 REDUCTASE 4 FAMILY MEMBER"/>
    <property type="match status" value="1"/>
</dbReference>
<dbReference type="InterPro" id="IPR036400">
    <property type="entry name" value="Cyt_B5-like_heme/steroid_sf"/>
</dbReference>
<proteinExistence type="inferred from homology"/>
<dbReference type="AlphaFoldDB" id="A0AAN8ECE8"/>
<dbReference type="PROSITE" id="PS50255">
    <property type="entry name" value="CYTOCHROME_B5_2"/>
    <property type="match status" value="1"/>
</dbReference>
<dbReference type="Proteomes" id="UP001316803">
    <property type="component" value="Unassembled WGS sequence"/>
</dbReference>
<name>A0AAN8ECE8_9EURO</name>
<sequence length="381" mass="40078">MGYIAYAVGTLIAAVAIHSFYKRSTAVAKEKLAGSARGSSPGIALSEPPQDVKPTGDITEAPSIAVETPQEDVDQQKEDNSSSSDRSESPPHGSNATQAKEAKEEIIAPGNGSKTQALKMQSQEMAPPPRPSSAPSLNSAAAQARQRAVMPPPSSLSPSRARSPPRLKPATSTLAAPPRPGQTLGGLPEPTGFSSSLAPPPSAASSLRVPQQKVLANTKMQPSLAPSTSTQAPSKRSSKKIMLAPGHSPLDWATLSRSTSPSAPSKLRGNDATGHLGPHRLGRITPSQLKYQNGRKGKDAWTVYQGKVYNISAYLDFHPGGRDELMKGAGRSSDTLFAEVHPWVNWDGMLQNCMIGLLVSEDDAGAVGREQVGSNELDDMD</sequence>
<dbReference type="GO" id="GO:0046872">
    <property type="term" value="F:metal ion binding"/>
    <property type="evidence" value="ECO:0007669"/>
    <property type="project" value="UniProtKB-UniRule"/>
</dbReference>
<dbReference type="InterPro" id="IPR018506">
    <property type="entry name" value="Cyt_B5_heme-BS"/>
</dbReference>
<feature type="compositionally biased region" description="Polar residues" evidence="5">
    <location>
        <begin position="112"/>
        <end position="124"/>
    </location>
</feature>
<dbReference type="Gene3D" id="3.10.120.10">
    <property type="entry name" value="Cytochrome b5-like heme/steroid binding domain"/>
    <property type="match status" value="1"/>
</dbReference>
<evidence type="ECO:0000313" key="7">
    <source>
        <dbReference type="EMBL" id="KAK5952224.1"/>
    </source>
</evidence>
<keyword evidence="3 4" id="KW-0408">Iron</keyword>
<evidence type="ECO:0000256" key="1">
    <source>
        <dbReference type="ARBA" id="ARBA00022617"/>
    </source>
</evidence>
<dbReference type="Pfam" id="PF00173">
    <property type="entry name" value="Cyt-b5"/>
    <property type="match status" value="1"/>
</dbReference>
<dbReference type="InterPro" id="IPR001199">
    <property type="entry name" value="Cyt_B5-like_heme/steroid-bd"/>
</dbReference>
<dbReference type="GO" id="GO:0020037">
    <property type="term" value="F:heme binding"/>
    <property type="evidence" value="ECO:0007669"/>
    <property type="project" value="UniProtKB-UniRule"/>
</dbReference>
<feature type="domain" description="Cytochrome b5 heme-binding" evidence="6">
    <location>
        <begin position="281"/>
        <end position="359"/>
    </location>
</feature>
<accession>A0AAN8ECE8</accession>
<dbReference type="PROSITE" id="PS00191">
    <property type="entry name" value="CYTOCHROME_B5_1"/>
    <property type="match status" value="1"/>
</dbReference>
<evidence type="ECO:0000256" key="3">
    <source>
        <dbReference type="ARBA" id="ARBA00023004"/>
    </source>
</evidence>
<evidence type="ECO:0000259" key="6">
    <source>
        <dbReference type="PROSITE" id="PS50255"/>
    </source>
</evidence>
<dbReference type="PANTHER" id="PTHR46237:SF1">
    <property type="entry name" value="CYTOCHROME B5 REDUCTASE 4"/>
    <property type="match status" value="1"/>
</dbReference>
<evidence type="ECO:0000256" key="2">
    <source>
        <dbReference type="ARBA" id="ARBA00022723"/>
    </source>
</evidence>
<protein>
    <recommendedName>
        <fullName evidence="6">Cytochrome b5 heme-binding domain-containing protein</fullName>
    </recommendedName>
</protein>
<evidence type="ECO:0000256" key="5">
    <source>
        <dbReference type="SAM" id="MobiDB-lite"/>
    </source>
</evidence>
<feature type="compositionally biased region" description="Low complexity" evidence="5">
    <location>
        <begin position="133"/>
        <end position="144"/>
    </location>
</feature>
<dbReference type="GO" id="GO:0005737">
    <property type="term" value="C:cytoplasm"/>
    <property type="evidence" value="ECO:0007669"/>
    <property type="project" value="TreeGrafter"/>
</dbReference>
<comment type="similarity">
    <text evidence="4">Belongs to the cytochrome b5 family.</text>
</comment>
<dbReference type="EMBL" id="JAKLMC020000016">
    <property type="protein sequence ID" value="KAK5952224.1"/>
    <property type="molecule type" value="Genomic_DNA"/>
</dbReference>